<reference evidence="2" key="1">
    <citation type="submission" date="2021-04" db="EMBL/GenBank/DDBJ databases">
        <authorList>
            <person name="Yoon J."/>
        </authorList>
    </citation>
    <scope>NUCLEOTIDE SEQUENCE</scope>
    <source>
        <strain evidence="2">KMU-90</strain>
    </source>
</reference>
<gene>
    <name evidence="2" type="ORF">KB874_05265</name>
</gene>
<evidence type="ECO:0000256" key="1">
    <source>
        <dbReference type="SAM" id="SignalP"/>
    </source>
</evidence>
<dbReference type="Gene3D" id="2.60.40.1880">
    <property type="entry name" value="Invasion associated locus B (IalB) protein"/>
    <property type="match status" value="1"/>
</dbReference>
<dbReference type="AlphaFoldDB" id="A0A8J7WDU9"/>
<accession>A0A8J7WDU9</accession>
<dbReference type="InterPro" id="IPR010642">
    <property type="entry name" value="Invasion_prot_B"/>
</dbReference>
<name>A0A8J7WDU9_9RHOB</name>
<proteinExistence type="predicted"/>
<keyword evidence="3" id="KW-1185">Reference proteome</keyword>
<evidence type="ECO:0000313" key="3">
    <source>
        <dbReference type="Proteomes" id="UP000681356"/>
    </source>
</evidence>
<dbReference type="Pfam" id="PF06776">
    <property type="entry name" value="IalB"/>
    <property type="match status" value="1"/>
</dbReference>
<organism evidence="2 3">
    <name type="scientific">Thetidibacter halocola</name>
    <dbReference type="NCBI Taxonomy" id="2827239"/>
    <lineage>
        <taxon>Bacteria</taxon>
        <taxon>Pseudomonadati</taxon>
        <taxon>Pseudomonadota</taxon>
        <taxon>Alphaproteobacteria</taxon>
        <taxon>Rhodobacterales</taxon>
        <taxon>Roseobacteraceae</taxon>
        <taxon>Thetidibacter</taxon>
    </lineage>
</organism>
<dbReference type="InterPro" id="IPR038696">
    <property type="entry name" value="IalB_sf"/>
</dbReference>
<feature type="chain" id="PRO_5035232839" evidence="1">
    <location>
        <begin position="20"/>
        <end position="167"/>
    </location>
</feature>
<comment type="caution">
    <text evidence="2">The sequence shown here is derived from an EMBL/GenBank/DDBJ whole genome shotgun (WGS) entry which is preliminary data.</text>
</comment>
<sequence length="167" mass="17962">MIRFAAALCLLLSPVAVQAQGVDSGQTFGNWTVSCEALGVNRTACVLEQTLTRDADGAFVAQVLAFWNADGSERFLAMRVPLGVYLASGIELRAEDEDAVFPLIWQTCTPRFCEALRVLPEERLQAFADGEAQVLAGYRPGPLAEPLVFSVSMSGVMQGLEALRPAP</sequence>
<dbReference type="PROSITE" id="PS51257">
    <property type="entry name" value="PROKAR_LIPOPROTEIN"/>
    <property type="match status" value="1"/>
</dbReference>
<evidence type="ECO:0000313" key="2">
    <source>
        <dbReference type="EMBL" id="MBS0123536.1"/>
    </source>
</evidence>
<dbReference type="RefSeq" id="WP_212535510.1">
    <property type="nucleotide sequence ID" value="NZ_JAGTUU010000002.1"/>
</dbReference>
<dbReference type="EMBL" id="JAGTUU010000002">
    <property type="protein sequence ID" value="MBS0123536.1"/>
    <property type="molecule type" value="Genomic_DNA"/>
</dbReference>
<keyword evidence="1" id="KW-0732">Signal</keyword>
<dbReference type="Proteomes" id="UP000681356">
    <property type="component" value="Unassembled WGS sequence"/>
</dbReference>
<protein>
    <submittedName>
        <fullName evidence="2">Invasion associated locus B family protein</fullName>
    </submittedName>
</protein>
<feature type="signal peptide" evidence="1">
    <location>
        <begin position="1"/>
        <end position="19"/>
    </location>
</feature>